<dbReference type="EMBL" id="MWPX01000001">
    <property type="protein sequence ID" value="OUM50749.1"/>
    <property type="molecule type" value="Genomic_DNA"/>
</dbReference>
<evidence type="ECO:0000313" key="2">
    <source>
        <dbReference type="EMBL" id="OUM50749.1"/>
    </source>
</evidence>
<accession>A0A1Y3MJY6</accession>
<organism evidence="2 3">
    <name type="scientific">Bacillus pseudomycoides</name>
    <dbReference type="NCBI Taxonomy" id="64104"/>
    <lineage>
        <taxon>Bacteria</taxon>
        <taxon>Bacillati</taxon>
        <taxon>Bacillota</taxon>
        <taxon>Bacilli</taxon>
        <taxon>Bacillales</taxon>
        <taxon>Bacillaceae</taxon>
        <taxon>Bacillus</taxon>
        <taxon>Bacillus cereus group</taxon>
    </lineage>
</organism>
<protein>
    <submittedName>
        <fullName evidence="2">DNA polymerase III subunit delta</fullName>
    </submittedName>
</protein>
<dbReference type="Proteomes" id="UP000195321">
    <property type="component" value="Unassembled WGS sequence"/>
</dbReference>
<gene>
    <name evidence="2" type="ORF">BW425_02210</name>
</gene>
<reference evidence="2 3" key="1">
    <citation type="submission" date="2017-02" db="EMBL/GenBank/DDBJ databases">
        <title>Bacillus pseudomycoides isolate FSL K6-0042.</title>
        <authorList>
            <person name="Kovac J."/>
        </authorList>
    </citation>
    <scope>NUCLEOTIDE SEQUENCE [LARGE SCALE GENOMIC DNA]</scope>
    <source>
        <strain evidence="2 3">FSL K6-0042</strain>
    </source>
</reference>
<keyword evidence="1" id="KW-0732">Signal</keyword>
<evidence type="ECO:0000313" key="3">
    <source>
        <dbReference type="Proteomes" id="UP000195321"/>
    </source>
</evidence>
<dbReference type="PROSITE" id="PS51257">
    <property type="entry name" value="PROKAR_LIPOPROTEIN"/>
    <property type="match status" value="1"/>
</dbReference>
<name>A0A1Y3MJY6_9BACI</name>
<sequence>MKGGNKVKKRIICFVFSSILLSSCSFQQTVKEEKQFVGNADGAVDRVSGPVSLKNAKKYFPESFKAPTYLPYDVMNDVKGEVRTIGTKNAVLTIKYRQQEKGRKDYVELTVANFSYSFPYIVERNRFHEKMKLDNGSAAYFKNRDEGEQGEEFATLIWKEKGLEYQLLYRNVESRNEKVVKQNLLYIANNMEEKN</sequence>
<comment type="caution">
    <text evidence="2">The sequence shown here is derived from an EMBL/GenBank/DDBJ whole genome shotgun (WGS) entry which is preliminary data.</text>
</comment>
<feature type="signal peptide" evidence="1">
    <location>
        <begin position="1"/>
        <end position="27"/>
    </location>
</feature>
<dbReference type="RefSeq" id="WP_016133251.1">
    <property type="nucleotide sequence ID" value="NZ_CP189809.1"/>
</dbReference>
<proteinExistence type="predicted"/>
<dbReference type="AlphaFoldDB" id="A0A1Y3MJY6"/>
<feature type="chain" id="PRO_5039011203" evidence="1">
    <location>
        <begin position="28"/>
        <end position="195"/>
    </location>
</feature>
<evidence type="ECO:0000256" key="1">
    <source>
        <dbReference type="SAM" id="SignalP"/>
    </source>
</evidence>